<organism evidence="3 4">
    <name type="scientific">Chryseosolibacter histidini</name>
    <dbReference type="NCBI Taxonomy" id="2782349"/>
    <lineage>
        <taxon>Bacteria</taxon>
        <taxon>Pseudomonadati</taxon>
        <taxon>Bacteroidota</taxon>
        <taxon>Cytophagia</taxon>
        <taxon>Cytophagales</taxon>
        <taxon>Chryseotaleaceae</taxon>
        <taxon>Chryseosolibacter</taxon>
    </lineage>
</organism>
<keyword evidence="4" id="KW-1185">Reference proteome</keyword>
<dbReference type="PANTHER" id="PTHR23416">
    <property type="entry name" value="SIALIC ACID SYNTHASE-RELATED"/>
    <property type="match status" value="1"/>
</dbReference>
<dbReference type="GO" id="GO:0008374">
    <property type="term" value="F:O-acyltransferase activity"/>
    <property type="evidence" value="ECO:0007669"/>
    <property type="project" value="TreeGrafter"/>
</dbReference>
<dbReference type="EMBL" id="JAHESF010000042">
    <property type="protein sequence ID" value="MBT1700529.1"/>
    <property type="molecule type" value="Genomic_DNA"/>
</dbReference>
<name>A0AAP2DTW9_9BACT</name>
<proteinExistence type="inferred from homology"/>
<dbReference type="SUPFAM" id="SSF51161">
    <property type="entry name" value="Trimeric LpxA-like enzymes"/>
    <property type="match status" value="1"/>
</dbReference>
<comment type="caution">
    <text evidence="3">The sequence shown here is derived from an EMBL/GenBank/DDBJ whole genome shotgun (WGS) entry which is preliminary data.</text>
</comment>
<dbReference type="InterPro" id="IPR051159">
    <property type="entry name" value="Hexapeptide_acetyltransf"/>
</dbReference>
<sequence length="175" mass="19370">MIFNRFKYRNWKKNQPENLMEYMFSPCTLGLRIINFIYQKIFRINAEVPFMVHYTSIVSKTITLGKNVAPYFANSGSCYIQGINGVIIGDDTIFAPGVKIISANHVKNDFTKHDKTIGPIVIGKRCWIGANAVILPGVRLGDDVIVGAGSVVTKSFDSNLIIAGCPAKIIKQNSL</sequence>
<dbReference type="InterPro" id="IPR011004">
    <property type="entry name" value="Trimer_LpxA-like_sf"/>
</dbReference>
<evidence type="ECO:0000256" key="1">
    <source>
        <dbReference type="ARBA" id="ARBA00007274"/>
    </source>
</evidence>
<reference evidence="3 4" key="1">
    <citation type="submission" date="2021-05" db="EMBL/GenBank/DDBJ databases">
        <title>A Polyphasic approach of four new species of the genus Ohtaekwangia: Ohtaekwangia histidinii sp. nov., Ohtaekwangia cretensis sp. nov., Ohtaekwangia indiensis sp. nov., Ohtaekwangia reichenbachii sp. nov. from diverse environment.</title>
        <authorList>
            <person name="Octaviana S."/>
        </authorList>
    </citation>
    <scope>NUCLEOTIDE SEQUENCE [LARGE SCALE GENOMIC DNA]</scope>
    <source>
        <strain evidence="3 4">PWU4</strain>
    </source>
</reference>
<evidence type="ECO:0000313" key="3">
    <source>
        <dbReference type="EMBL" id="MBT1700529.1"/>
    </source>
</evidence>
<dbReference type="RefSeq" id="WP_254169218.1">
    <property type="nucleotide sequence ID" value="NZ_JAHESF010000042.1"/>
</dbReference>
<dbReference type="AlphaFoldDB" id="A0AAP2DTW9"/>
<keyword evidence="2" id="KW-0808">Transferase</keyword>
<evidence type="ECO:0000313" key="4">
    <source>
        <dbReference type="Proteomes" id="UP001319200"/>
    </source>
</evidence>
<gene>
    <name evidence="3" type="ORF">KK083_26815</name>
</gene>
<dbReference type="GO" id="GO:0005829">
    <property type="term" value="C:cytosol"/>
    <property type="evidence" value="ECO:0007669"/>
    <property type="project" value="TreeGrafter"/>
</dbReference>
<evidence type="ECO:0000256" key="2">
    <source>
        <dbReference type="ARBA" id="ARBA00022679"/>
    </source>
</evidence>
<dbReference type="Pfam" id="PF14602">
    <property type="entry name" value="Hexapep_2"/>
    <property type="match status" value="1"/>
</dbReference>
<evidence type="ECO:0008006" key="5">
    <source>
        <dbReference type="Google" id="ProtNLM"/>
    </source>
</evidence>
<dbReference type="Proteomes" id="UP001319200">
    <property type="component" value="Unassembled WGS sequence"/>
</dbReference>
<dbReference type="InterPro" id="IPR001451">
    <property type="entry name" value="Hexapep"/>
</dbReference>
<dbReference type="PANTHER" id="PTHR23416:SF23">
    <property type="entry name" value="ACETYLTRANSFERASE C18B11.09C-RELATED"/>
    <property type="match status" value="1"/>
</dbReference>
<dbReference type="Gene3D" id="2.160.10.10">
    <property type="entry name" value="Hexapeptide repeat proteins"/>
    <property type="match status" value="1"/>
</dbReference>
<accession>A0AAP2DTW9</accession>
<protein>
    <recommendedName>
        <fullName evidence="5">Acyltransferase</fullName>
    </recommendedName>
</protein>
<comment type="similarity">
    <text evidence="1">Belongs to the transferase hexapeptide repeat family.</text>
</comment>